<dbReference type="OrthoDB" id="434647at2759"/>
<sequence length="339" mass="35621">MLFYLTARIVSSVAAFLYPGYASYKTLSQRPASEEELERWLMYWSVLGCLIGVEYIAEWLVSWIPFYYPLKALFLLYLALPQTRGSSYIYTAHLHPFFHAHETQIDAALASLKARAYAFVQERLRALWDATAASLPTQSHAQTPAHVHLDPAGTGSAPPPTLGDPASGPAQLVGTLWRSYGPSILASGAALLRSATTSAGAAPGTTPALNTPPASGFTTQSVLERRRRLEAELAALNAAASGGGGGGGAGEPVAFPPANNPSRSSSGLGLRERTNSGSGRFEEVEVPSDVEGYDVGDGTGEGEGEGHARSAAGTRTSWFGWGGSGSGAGKAGYERVKSE</sequence>
<name>A0A9P3UM20_LYOSH</name>
<comment type="subcellular location">
    <subcellularLocation>
        <location evidence="1 6">Membrane</location>
        <topology evidence="1 6">Multi-pass membrane protein</topology>
    </subcellularLocation>
</comment>
<dbReference type="GO" id="GO:0016020">
    <property type="term" value="C:membrane"/>
    <property type="evidence" value="ECO:0007669"/>
    <property type="project" value="UniProtKB-SubCell"/>
</dbReference>
<keyword evidence="4" id="KW-1133">Transmembrane helix</keyword>
<evidence type="ECO:0000256" key="4">
    <source>
        <dbReference type="ARBA" id="ARBA00022989"/>
    </source>
</evidence>
<evidence type="ECO:0000256" key="5">
    <source>
        <dbReference type="ARBA" id="ARBA00023136"/>
    </source>
</evidence>
<evidence type="ECO:0000256" key="6">
    <source>
        <dbReference type="RuleBase" id="RU362006"/>
    </source>
</evidence>
<keyword evidence="5" id="KW-0472">Membrane</keyword>
<evidence type="ECO:0000256" key="2">
    <source>
        <dbReference type="ARBA" id="ARBA00008573"/>
    </source>
</evidence>
<dbReference type="Proteomes" id="UP001063166">
    <property type="component" value="Unassembled WGS sequence"/>
</dbReference>
<keyword evidence="3" id="KW-0812">Transmembrane</keyword>
<dbReference type="AlphaFoldDB" id="A0A9P3UM20"/>
<organism evidence="8 9">
    <name type="scientific">Lyophyllum shimeji</name>
    <name type="common">Hon-shimeji</name>
    <name type="synonym">Tricholoma shimeji</name>
    <dbReference type="NCBI Taxonomy" id="47721"/>
    <lineage>
        <taxon>Eukaryota</taxon>
        <taxon>Fungi</taxon>
        <taxon>Dikarya</taxon>
        <taxon>Basidiomycota</taxon>
        <taxon>Agaricomycotina</taxon>
        <taxon>Agaricomycetes</taxon>
        <taxon>Agaricomycetidae</taxon>
        <taxon>Agaricales</taxon>
        <taxon>Tricholomatineae</taxon>
        <taxon>Lyophyllaceae</taxon>
        <taxon>Lyophyllum</taxon>
    </lineage>
</organism>
<feature type="compositionally biased region" description="Acidic residues" evidence="7">
    <location>
        <begin position="284"/>
        <end position="294"/>
    </location>
</feature>
<feature type="compositionally biased region" description="Gly residues" evidence="7">
    <location>
        <begin position="241"/>
        <end position="250"/>
    </location>
</feature>
<protein>
    <recommendedName>
        <fullName evidence="6">Protein YOP1</fullName>
    </recommendedName>
</protein>
<comment type="similarity">
    <text evidence="2 6">Belongs to the DP1 family.</text>
</comment>
<dbReference type="EMBL" id="BRPK01000007">
    <property type="protein sequence ID" value="GLB39939.1"/>
    <property type="molecule type" value="Genomic_DNA"/>
</dbReference>
<dbReference type="InterPro" id="IPR004345">
    <property type="entry name" value="TB2_DP1_HVA22"/>
</dbReference>
<accession>A0A9P3UM20</accession>
<dbReference type="PANTHER" id="PTHR12300:SF161">
    <property type="entry name" value="RECEPTOR EXPRESSION-ENHANCING PROTEIN"/>
    <property type="match status" value="1"/>
</dbReference>
<feature type="region of interest" description="Disordered" evidence="7">
    <location>
        <begin position="241"/>
        <end position="339"/>
    </location>
</feature>
<comment type="caution">
    <text evidence="8">The sequence shown here is derived from an EMBL/GenBank/DDBJ whole genome shotgun (WGS) entry which is preliminary data.</text>
</comment>
<dbReference type="PANTHER" id="PTHR12300">
    <property type="entry name" value="HVA22-LIKE PROTEINS"/>
    <property type="match status" value="1"/>
</dbReference>
<feature type="compositionally biased region" description="Low complexity" evidence="7">
    <location>
        <begin position="198"/>
        <end position="214"/>
    </location>
</feature>
<dbReference type="Pfam" id="PF03134">
    <property type="entry name" value="TB2_DP1_HVA22"/>
    <property type="match status" value="1"/>
</dbReference>
<gene>
    <name evidence="8" type="ORF">LshimejAT787_0704490</name>
</gene>
<reference evidence="8" key="1">
    <citation type="submission" date="2022-07" db="EMBL/GenBank/DDBJ databases">
        <title>The genome of Lyophyllum shimeji provides insight into the initial evolution of ectomycorrhizal fungal genome.</title>
        <authorList>
            <person name="Kobayashi Y."/>
            <person name="Shibata T."/>
            <person name="Hirakawa H."/>
            <person name="Shigenobu S."/>
            <person name="Nishiyama T."/>
            <person name="Yamada A."/>
            <person name="Hasebe M."/>
            <person name="Kawaguchi M."/>
        </authorList>
    </citation>
    <scope>NUCLEOTIDE SEQUENCE</scope>
    <source>
        <strain evidence="8">AT787</strain>
    </source>
</reference>
<proteinExistence type="inferred from homology"/>
<evidence type="ECO:0000313" key="8">
    <source>
        <dbReference type="EMBL" id="GLB39939.1"/>
    </source>
</evidence>
<evidence type="ECO:0000313" key="9">
    <source>
        <dbReference type="Proteomes" id="UP001063166"/>
    </source>
</evidence>
<keyword evidence="9" id="KW-1185">Reference proteome</keyword>
<feature type="region of interest" description="Disordered" evidence="7">
    <location>
        <begin position="198"/>
        <end position="217"/>
    </location>
</feature>
<feature type="compositionally biased region" description="Gly residues" evidence="7">
    <location>
        <begin position="320"/>
        <end position="330"/>
    </location>
</feature>
<evidence type="ECO:0000256" key="1">
    <source>
        <dbReference type="ARBA" id="ARBA00004141"/>
    </source>
</evidence>
<evidence type="ECO:0000256" key="7">
    <source>
        <dbReference type="SAM" id="MobiDB-lite"/>
    </source>
</evidence>
<evidence type="ECO:0000256" key="3">
    <source>
        <dbReference type="ARBA" id="ARBA00022692"/>
    </source>
</evidence>